<evidence type="ECO:0008006" key="4">
    <source>
        <dbReference type="Google" id="ProtNLM"/>
    </source>
</evidence>
<sequence>MFVVVVVVVVAATATVVGACVLRTPSRRGRLANDGALYAGQRAAGRQTHTHHTASVSAYRGSGTHALHRARTEVPADWLARPETLVSITSVHVRPPPIQTFDTHIILCTAIQLYLRPHAPKPRSLTVPGRRMVLTEPPPGRLSQVVKTIAGPAVHSPQQLQHHHHHRRHRWCQWRAA</sequence>
<keyword evidence="3" id="KW-1185">Reference proteome</keyword>
<gene>
    <name evidence="2" type="ORF">CINCED_3A007123</name>
</gene>
<reference evidence="2 3" key="1">
    <citation type="submission" date="2019-08" db="EMBL/GenBank/DDBJ databases">
        <authorList>
            <person name="Alioto T."/>
            <person name="Alioto T."/>
            <person name="Gomez Garrido J."/>
        </authorList>
    </citation>
    <scope>NUCLEOTIDE SEQUENCE [LARGE SCALE GENOMIC DNA]</scope>
</reference>
<proteinExistence type="predicted"/>
<protein>
    <recommendedName>
        <fullName evidence="4">Secreted protein</fullName>
    </recommendedName>
</protein>
<evidence type="ECO:0000313" key="3">
    <source>
        <dbReference type="Proteomes" id="UP000325440"/>
    </source>
</evidence>
<evidence type="ECO:0000313" key="2">
    <source>
        <dbReference type="EMBL" id="VVC42247.1"/>
    </source>
</evidence>
<evidence type="ECO:0000256" key="1">
    <source>
        <dbReference type="SAM" id="SignalP"/>
    </source>
</evidence>
<organism evidence="2 3">
    <name type="scientific">Cinara cedri</name>
    <dbReference type="NCBI Taxonomy" id="506608"/>
    <lineage>
        <taxon>Eukaryota</taxon>
        <taxon>Metazoa</taxon>
        <taxon>Ecdysozoa</taxon>
        <taxon>Arthropoda</taxon>
        <taxon>Hexapoda</taxon>
        <taxon>Insecta</taxon>
        <taxon>Pterygota</taxon>
        <taxon>Neoptera</taxon>
        <taxon>Paraneoptera</taxon>
        <taxon>Hemiptera</taxon>
        <taxon>Sternorrhyncha</taxon>
        <taxon>Aphidomorpha</taxon>
        <taxon>Aphidoidea</taxon>
        <taxon>Aphididae</taxon>
        <taxon>Lachninae</taxon>
        <taxon>Cinara</taxon>
    </lineage>
</organism>
<accession>A0A5E4NEV5</accession>
<keyword evidence="1" id="KW-0732">Signal</keyword>
<dbReference type="AlphaFoldDB" id="A0A5E4NEV5"/>
<dbReference type="Proteomes" id="UP000325440">
    <property type="component" value="Unassembled WGS sequence"/>
</dbReference>
<feature type="signal peptide" evidence="1">
    <location>
        <begin position="1"/>
        <end position="19"/>
    </location>
</feature>
<feature type="chain" id="PRO_5022738020" description="Secreted protein" evidence="1">
    <location>
        <begin position="20"/>
        <end position="177"/>
    </location>
</feature>
<name>A0A5E4NEV5_9HEMI</name>
<dbReference type="EMBL" id="CABPRJ010001942">
    <property type="protein sequence ID" value="VVC42247.1"/>
    <property type="molecule type" value="Genomic_DNA"/>
</dbReference>